<evidence type="ECO:0000256" key="1">
    <source>
        <dbReference type="SAM" id="Phobius"/>
    </source>
</evidence>
<accession>A0A453MJB1</accession>
<keyword evidence="1" id="KW-0472">Membrane</keyword>
<protein>
    <submittedName>
        <fullName evidence="2">Uncharacterized protein</fullName>
    </submittedName>
</protein>
<evidence type="ECO:0000313" key="3">
    <source>
        <dbReference type="Proteomes" id="UP000015105"/>
    </source>
</evidence>
<reference evidence="2" key="3">
    <citation type="journal article" date="2017" name="Nature">
        <title>Genome sequence of the progenitor of the wheat D genome Aegilops tauschii.</title>
        <authorList>
            <person name="Luo M.C."/>
            <person name="Gu Y.Q."/>
            <person name="Puiu D."/>
            <person name="Wang H."/>
            <person name="Twardziok S.O."/>
            <person name="Deal K.R."/>
            <person name="Huo N."/>
            <person name="Zhu T."/>
            <person name="Wang L."/>
            <person name="Wang Y."/>
            <person name="McGuire P.E."/>
            <person name="Liu S."/>
            <person name="Long H."/>
            <person name="Ramasamy R.K."/>
            <person name="Rodriguez J.C."/>
            <person name="Van S.L."/>
            <person name="Yuan L."/>
            <person name="Wang Z."/>
            <person name="Xia Z."/>
            <person name="Xiao L."/>
            <person name="Anderson O.D."/>
            <person name="Ouyang S."/>
            <person name="Liang Y."/>
            <person name="Zimin A.V."/>
            <person name="Pertea G."/>
            <person name="Qi P."/>
            <person name="Bennetzen J.L."/>
            <person name="Dai X."/>
            <person name="Dawson M.W."/>
            <person name="Muller H.G."/>
            <person name="Kugler K."/>
            <person name="Rivarola-Duarte L."/>
            <person name="Spannagl M."/>
            <person name="Mayer K.F.X."/>
            <person name="Lu F.H."/>
            <person name="Bevan M.W."/>
            <person name="Leroy P."/>
            <person name="Li P."/>
            <person name="You F.M."/>
            <person name="Sun Q."/>
            <person name="Liu Z."/>
            <person name="Lyons E."/>
            <person name="Wicker T."/>
            <person name="Salzberg S.L."/>
            <person name="Devos K.M."/>
            <person name="Dvorak J."/>
        </authorList>
    </citation>
    <scope>NUCLEOTIDE SEQUENCE [LARGE SCALE GENOMIC DNA]</scope>
    <source>
        <strain evidence="2">cv. AL8/78</strain>
    </source>
</reference>
<name>A0A453MJB1_AEGTS</name>
<reference evidence="3" key="2">
    <citation type="journal article" date="2017" name="Nat. Plants">
        <title>The Aegilops tauschii genome reveals multiple impacts of transposons.</title>
        <authorList>
            <person name="Zhao G."/>
            <person name="Zou C."/>
            <person name="Li K."/>
            <person name="Wang K."/>
            <person name="Li T."/>
            <person name="Gao L."/>
            <person name="Zhang X."/>
            <person name="Wang H."/>
            <person name="Yang Z."/>
            <person name="Liu X."/>
            <person name="Jiang W."/>
            <person name="Mao L."/>
            <person name="Kong X."/>
            <person name="Jiao Y."/>
            <person name="Jia J."/>
        </authorList>
    </citation>
    <scope>NUCLEOTIDE SEQUENCE [LARGE SCALE GENOMIC DNA]</scope>
    <source>
        <strain evidence="3">cv. AL8/78</strain>
    </source>
</reference>
<evidence type="ECO:0000313" key="2">
    <source>
        <dbReference type="EnsemblPlants" id="AET5Gv21207900.6"/>
    </source>
</evidence>
<dbReference type="Gramene" id="AET5Gv21207900.6">
    <property type="protein sequence ID" value="AET5Gv21207900.6"/>
    <property type="gene ID" value="AET5Gv21207900"/>
</dbReference>
<reference evidence="2" key="5">
    <citation type="journal article" date="2021" name="G3 (Bethesda)">
        <title>Aegilops tauschii genome assembly Aet v5.0 features greater sequence contiguity and improved annotation.</title>
        <authorList>
            <person name="Wang L."/>
            <person name="Zhu T."/>
            <person name="Rodriguez J.C."/>
            <person name="Deal K.R."/>
            <person name="Dubcovsky J."/>
            <person name="McGuire P.E."/>
            <person name="Lux T."/>
            <person name="Spannagl M."/>
            <person name="Mayer K.F.X."/>
            <person name="Baldrich P."/>
            <person name="Meyers B.C."/>
            <person name="Huo N."/>
            <person name="Gu Y.Q."/>
            <person name="Zhou H."/>
            <person name="Devos K.M."/>
            <person name="Bennetzen J.L."/>
            <person name="Unver T."/>
            <person name="Budak H."/>
            <person name="Gulick P.J."/>
            <person name="Galiba G."/>
            <person name="Kalapos B."/>
            <person name="Nelson D.R."/>
            <person name="Li P."/>
            <person name="You F.M."/>
            <person name="Luo M.C."/>
            <person name="Dvorak J."/>
        </authorList>
    </citation>
    <scope>NUCLEOTIDE SEQUENCE [LARGE SCALE GENOMIC DNA]</scope>
    <source>
        <strain evidence="2">cv. AL8/78</strain>
    </source>
</reference>
<feature type="transmembrane region" description="Helical" evidence="1">
    <location>
        <begin position="6"/>
        <end position="24"/>
    </location>
</feature>
<dbReference type="AlphaFoldDB" id="A0A453MJB1"/>
<proteinExistence type="predicted"/>
<organism evidence="2 3">
    <name type="scientific">Aegilops tauschii subsp. strangulata</name>
    <name type="common">Goatgrass</name>
    <dbReference type="NCBI Taxonomy" id="200361"/>
    <lineage>
        <taxon>Eukaryota</taxon>
        <taxon>Viridiplantae</taxon>
        <taxon>Streptophyta</taxon>
        <taxon>Embryophyta</taxon>
        <taxon>Tracheophyta</taxon>
        <taxon>Spermatophyta</taxon>
        <taxon>Magnoliopsida</taxon>
        <taxon>Liliopsida</taxon>
        <taxon>Poales</taxon>
        <taxon>Poaceae</taxon>
        <taxon>BOP clade</taxon>
        <taxon>Pooideae</taxon>
        <taxon>Triticodae</taxon>
        <taxon>Triticeae</taxon>
        <taxon>Triticinae</taxon>
        <taxon>Aegilops</taxon>
    </lineage>
</organism>
<sequence length="66" mass="7513">MEKVVRDIFGILVFGSLGFVIRLLPYLQERRLALQVLYSIYTRPRGSIIQRNIPPNLSLPSNLVSA</sequence>
<reference evidence="3" key="1">
    <citation type="journal article" date="2014" name="Science">
        <title>Ancient hybridizations among the ancestral genomes of bread wheat.</title>
        <authorList>
            <consortium name="International Wheat Genome Sequencing Consortium,"/>
            <person name="Marcussen T."/>
            <person name="Sandve S.R."/>
            <person name="Heier L."/>
            <person name="Spannagl M."/>
            <person name="Pfeifer M."/>
            <person name="Jakobsen K.S."/>
            <person name="Wulff B.B."/>
            <person name="Steuernagel B."/>
            <person name="Mayer K.F."/>
            <person name="Olsen O.A."/>
        </authorList>
    </citation>
    <scope>NUCLEOTIDE SEQUENCE [LARGE SCALE GENOMIC DNA]</scope>
    <source>
        <strain evidence="3">cv. AL8/78</strain>
    </source>
</reference>
<reference evidence="2" key="4">
    <citation type="submission" date="2019-03" db="UniProtKB">
        <authorList>
            <consortium name="EnsemblPlants"/>
        </authorList>
    </citation>
    <scope>IDENTIFICATION</scope>
</reference>
<keyword evidence="1" id="KW-1133">Transmembrane helix</keyword>
<dbReference type="Proteomes" id="UP000015105">
    <property type="component" value="Chromosome 5D"/>
</dbReference>
<keyword evidence="1" id="KW-0812">Transmembrane</keyword>
<dbReference type="EnsemblPlants" id="AET5Gv21207900.6">
    <property type="protein sequence ID" value="AET5Gv21207900.6"/>
    <property type="gene ID" value="AET5Gv21207900"/>
</dbReference>
<keyword evidence="3" id="KW-1185">Reference proteome</keyword>